<feature type="domain" description="IMP dehydrogenase/GMP reductase" evidence="5">
    <location>
        <begin position="14"/>
        <end position="353"/>
    </location>
</feature>
<evidence type="ECO:0000256" key="4">
    <source>
        <dbReference type="ARBA" id="ARBA00023002"/>
    </source>
</evidence>
<evidence type="ECO:0000313" key="7">
    <source>
        <dbReference type="Proteomes" id="UP000714817"/>
    </source>
</evidence>
<dbReference type="Pfam" id="PF00478">
    <property type="entry name" value="IMPDH"/>
    <property type="match status" value="1"/>
</dbReference>
<dbReference type="EMBL" id="JAGQNY010000006">
    <property type="protein sequence ID" value="MCA9302085.1"/>
    <property type="molecule type" value="Genomic_DNA"/>
</dbReference>
<dbReference type="PANTHER" id="PTHR43170:SF5">
    <property type="entry name" value="GMP REDUCTASE"/>
    <property type="match status" value="1"/>
</dbReference>
<dbReference type="SMART" id="SM01240">
    <property type="entry name" value="IMPDH"/>
    <property type="match status" value="1"/>
</dbReference>
<evidence type="ECO:0000256" key="2">
    <source>
        <dbReference type="ARBA" id="ARBA00015800"/>
    </source>
</evidence>
<evidence type="ECO:0000256" key="1">
    <source>
        <dbReference type="ARBA" id="ARBA00012678"/>
    </source>
</evidence>
<evidence type="ECO:0000256" key="3">
    <source>
        <dbReference type="ARBA" id="ARBA00022857"/>
    </source>
</evidence>
<organism evidence="6 7">
    <name type="scientific">candidate division WWE3 bacterium</name>
    <dbReference type="NCBI Taxonomy" id="2053526"/>
    <lineage>
        <taxon>Bacteria</taxon>
        <taxon>Katanobacteria</taxon>
    </lineage>
</organism>
<reference evidence="6" key="2">
    <citation type="journal article" date="2021" name="Microbiome">
        <title>Successional dynamics and alternative stable states in a saline activated sludge microbial community over 9 years.</title>
        <authorList>
            <person name="Wang Y."/>
            <person name="Ye J."/>
            <person name="Ju F."/>
            <person name="Liu L."/>
            <person name="Boyd J.A."/>
            <person name="Deng Y."/>
            <person name="Parks D.H."/>
            <person name="Jiang X."/>
            <person name="Yin X."/>
            <person name="Woodcroft B.J."/>
            <person name="Tyson G.W."/>
            <person name="Hugenholtz P."/>
            <person name="Polz M.F."/>
            <person name="Zhang T."/>
        </authorList>
    </citation>
    <scope>NUCLEOTIDE SEQUENCE</scope>
    <source>
        <strain evidence="6">HKST-UBA80</strain>
    </source>
</reference>
<dbReference type="CDD" id="cd00381">
    <property type="entry name" value="IMPDH"/>
    <property type="match status" value="1"/>
</dbReference>
<protein>
    <recommendedName>
        <fullName evidence="2">GMP reductase</fullName>
        <ecNumber evidence="1">1.7.1.7</ecNumber>
    </recommendedName>
</protein>
<dbReference type="InterPro" id="IPR050139">
    <property type="entry name" value="GMP_reductase"/>
</dbReference>
<dbReference type="InterPro" id="IPR001093">
    <property type="entry name" value="IMP_DH_GMPRt"/>
</dbReference>
<evidence type="ECO:0000313" key="6">
    <source>
        <dbReference type="EMBL" id="MCA9302085.1"/>
    </source>
</evidence>
<sequence length="359" mass="38254">MPKTKLLEQNMSMALSFDDVLLVPQRSKVLSRSDVDLSTKITQELELKIPLISTNMDNITGVAMAIKMHELGGIGVLPRFESVESQVQKVKKVASVGAKVIASVGIKEGELERAEMLVLSGVSGLDVDVAHGHMSKAIDFTAMLKNKFGNKVAIIGGIASTGECAEDFYKAGADVVSVGIGGGSICSTRIQTGCGVPTLASLLDIAPIAKKYKKTFFPLAGIKNSGDIVKSLAAGSCAIRGGNIFSGTDEAPGDIIEIDGRYYKRYNGSTSEEEKIKQRNLGSNGKNKHYTIHIEGYEALVPYKGPVEDVVQRLLAGVRSGFSYCGASNIDELQRNATFIKITNAGISENGAHDVRVVK</sequence>
<accession>A0A955E1A2</accession>
<evidence type="ECO:0000259" key="5">
    <source>
        <dbReference type="Pfam" id="PF00478"/>
    </source>
</evidence>
<dbReference type="Proteomes" id="UP000714817">
    <property type="component" value="Unassembled WGS sequence"/>
</dbReference>
<dbReference type="Gene3D" id="3.20.20.70">
    <property type="entry name" value="Aldolase class I"/>
    <property type="match status" value="1"/>
</dbReference>
<keyword evidence="3" id="KW-0521">NADP</keyword>
<gene>
    <name evidence="6" type="ORF">KDA10_01795</name>
</gene>
<dbReference type="GO" id="GO:0003920">
    <property type="term" value="F:GMP reductase activity"/>
    <property type="evidence" value="ECO:0007669"/>
    <property type="project" value="UniProtKB-EC"/>
</dbReference>
<name>A0A955E1A2_UNCKA</name>
<comment type="caution">
    <text evidence="6">The sequence shown here is derived from an EMBL/GenBank/DDBJ whole genome shotgun (WGS) entry which is preliminary data.</text>
</comment>
<reference evidence="6" key="1">
    <citation type="submission" date="2020-04" db="EMBL/GenBank/DDBJ databases">
        <authorList>
            <person name="Zhang T."/>
        </authorList>
    </citation>
    <scope>NUCLEOTIDE SEQUENCE</scope>
    <source>
        <strain evidence="6">HKST-UBA80</strain>
    </source>
</reference>
<dbReference type="PANTHER" id="PTHR43170">
    <property type="entry name" value="GMP REDUCTASE"/>
    <property type="match status" value="1"/>
</dbReference>
<dbReference type="InterPro" id="IPR013785">
    <property type="entry name" value="Aldolase_TIM"/>
</dbReference>
<dbReference type="SUPFAM" id="SSF51412">
    <property type="entry name" value="Inosine monophosphate dehydrogenase (IMPDH)"/>
    <property type="match status" value="1"/>
</dbReference>
<dbReference type="AlphaFoldDB" id="A0A955E1A2"/>
<dbReference type="EC" id="1.7.1.7" evidence="1"/>
<proteinExistence type="predicted"/>
<keyword evidence="4" id="KW-0560">Oxidoreductase</keyword>